<feature type="compositionally biased region" description="Basic and acidic residues" evidence="1">
    <location>
        <begin position="1"/>
        <end position="17"/>
    </location>
</feature>
<evidence type="ECO:0000313" key="3">
    <source>
        <dbReference type="Proteomes" id="UP000281553"/>
    </source>
</evidence>
<dbReference type="EMBL" id="UYRU01100641">
    <property type="protein sequence ID" value="VDN41167.1"/>
    <property type="molecule type" value="Genomic_DNA"/>
</dbReference>
<dbReference type="Proteomes" id="UP000281553">
    <property type="component" value="Unassembled WGS sequence"/>
</dbReference>
<proteinExistence type="predicted"/>
<reference evidence="2 3" key="1">
    <citation type="submission" date="2018-11" db="EMBL/GenBank/DDBJ databases">
        <authorList>
            <consortium name="Pathogen Informatics"/>
        </authorList>
    </citation>
    <scope>NUCLEOTIDE SEQUENCE [LARGE SCALE GENOMIC DNA]</scope>
</reference>
<sequence>MRGVQQEKLEASQHSEVESGVPLSMLQEEEANERGEMVVEISLEFTGNNPPVPSNDASYLVTTSSSNRFSGRLLRLYQTSFHWAPRPDSLRQGLRKEASSPGLLTDPALLLLVANHNYTSLRLLYLSLFTSVR</sequence>
<protein>
    <submittedName>
        <fullName evidence="2">Uncharacterized protein</fullName>
    </submittedName>
</protein>
<accession>A0A3P7P7B3</accession>
<dbReference type="AlphaFoldDB" id="A0A3P7P7B3"/>
<evidence type="ECO:0000256" key="1">
    <source>
        <dbReference type="SAM" id="MobiDB-lite"/>
    </source>
</evidence>
<gene>
    <name evidence="2" type="ORF">DILT_LOCUS18466</name>
</gene>
<organism evidence="2 3">
    <name type="scientific">Dibothriocephalus latus</name>
    <name type="common">Fish tapeworm</name>
    <name type="synonym">Diphyllobothrium latum</name>
    <dbReference type="NCBI Taxonomy" id="60516"/>
    <lineage>
        <taxon>Eukaryota</taxon>
        <taxon>Metazoa</taxon>
        <taxon>Spiralia</taxon>
        <taxon>Lophotrochozoa</taxon>
        <taxon>Platyhelminthes</taxon>
        <taxon>Cestoda</taxon>
        <taxon>Eucestoda</taxon>
        <taxon>Diphyllobothriidea</taxon>
        <taxon>Diphyllobothriidae</taxon>
        <taxon>Dibothriocephalus</taxon>
    </lineage>
</organism>
<evidence type="ECO:0000313" key="2">
    <source>
        <dbReference type="EMBL" id="VDN41167.1"/>
    </source>
</evidence>
<keyword evidence="3" id="KW-1185">Reference proteome</keyword>
<name>A0A3P7P7B3_DIBLA</name>
<feature type="region of interest" description="Disordered" evidence="1">
    <location>
        <begin position="1"/>
        <end position="21"/>
    </location>
</feature>